<sequence length="344" mass="39975">MCGAEEFEAMNMAQSERNAPFVNARRIENNINELASLKYIFREYICRQSLAKKFKSFVDFIKENRNNEEYRTKNFQLRVVRPGAADQRNEEVPVNPEDVIDVSEGAFGPQNSYPGITWITFLLKFFNAHINIEIVNHVLAVSYLFKYFVKDGETNRVNVEMMFNDENKDEISEYQKVRCVGPTDATWKIFEFPIVANTVTVDVLYLHDEPRGNGNLYDPYFGDEGELLNGNQLITDRQALQHLIECNTIGKSKLMAYFDIMKSEKELENPNLDILNLTYETMPTMFKWDGLFCNGNPNLPRRERGGWIRRTQERKVIGRIVPISKKNETLFAIRSLLIHRKGIT</sequence>
<accession>A0A0N4ZGE5</accession>
<evidence type="ECO:0000313" key="1">
    <source>
        <dbReference type="Proteomes" id="UP000038045"/>
    </source>
</evidence>
<reference evidence="2" key="1">
    <citation type="submission" date="2017-02" db="UniProtKB">
        <authorList>
            <consortium name="WormBaseParasite"/>
        </authorList>
    </citation>
    <scope>IDENTIFICATION</scope>
</reference>
<dbReference type="WBParaSite" id="PTRK_0000685300.1">
    <property type="protein sequence ID" value="PTRK_0000685300.1"/>
    <property type="gene ID" value="PTRK_0000685300"/>
</dbReference>
<dbReference type="AlphaFoldDB" id="A0A0N4ZGE5"/>
<evidence type="ECO:0000313" key="2">
    <source>
        <dbReference type="WBParaSite" id="PTRK_0000685300.1"/>
    </source>
</evidence>
<keyword evidence="1" id="KW-1185">Reference proteome</keyword>
<name>A0A0N4ZGE5_PARTI</name>
<dbReference type="Proteomes" id="UP000038045">
    <property type="component" value="Unplaced"/>
</dbReference>
<dbReference type="STRING" id="131310.A0A0N4ZGE5"/>
<proteinExistence type="predicted"/>
<organism evidence="1 2">
    <name type="scientific">Parastrongyloides trichosuri</name>
    <name type="common">Possum-specific nematode worm</name>
    <dbReference type="NCBI Taxonomy" id="131310"/>
    <lineage>
        <taxon>Eukaryota</taxon>
        <taxon>Metazoa</taxon>
        <taxon>Ecdysozoa</taxon>
        <taxon>Nematoda</taxon>
        <taxon>Chromadorea</taxon>
        <taxon>Rhabditida</taxon>
        <taxon>Tylenchina</taxon>
        <taxon>Panagrolaimomorpha</taxon>
        <taxon>Strongyloidoidea</taxon>
        <taxon>Strongyloididae</taxon>
        <taxon>Parastrongyloides</taxon>
    </lineage>
</organism>
<protein>
    <submittedName>
        <fullName evidence="2">F-box domain-containing protein</fullName>
    </submittedName>
</protein>